<dbReference type="VEuPathDB" id="VectorBase:AQUA014807"/>
<protein>
    <recommendedName>
        <fullName evidence="4">Secreted protein</fullName>
    </recommendedName>
</protein>
<name>A0A182XSJ5_ANOQN</name>
<evidence type="ECO:0008006" key="4">
    <source>
        <dbReference type="Google" id="ProtNLM"/>
    </source>
</evidence>
<dbReference type="EnsemblMetazoa" id="AQUA014807-RA">
    <property type="protein sequence ID" value="AQUA014807-PA"/>
    <property type="gene ID" value="AQUA014807"/>
</dbReference>
<evidence type="ECO:0000313" key="3">
    <source>
        <dbReference type="Proteomes" id="UP000076407"/>
    </source>
</evidence>
<feature type="chain" id="PRO_5008143361" description="Secreted protein" evidence="1">
    <location>
        <begin position="26"/>
        <end position="69"/>
    </location>
</feature>
<organism evidence="2 3">
    <name type="scientific">Anopheles quadriannulatus</name>
    <name type="common">Mosquito</name>
    <dbReference type="NCBI Taxonomy" id="34691"/>
    <lineage>
        <taxon>Eukaryota</taxon>
        <taxon>Metazoa</taxon>
        <taxon>Ecdysozoa</taxon>
        <taxon>Arthropoda</taxon>
        <taxon>Hexapoda</taxon>
        <taxon>Insecta</taxon>
        <taxon>Pterygota</taxon>
        <taxon>Neoptera</taxon>
        <taxon>Endopterygota</taxon>
        <taxon>Diptera</taxon>
        <taxon>Nematocera</taxon>
        <taxon>Culicoidea</taxon>
        <taxon>Culicidae</taxon>
        <taxon>Anophelinae</taxon>
        <taxon>Anopheles</taxon>
    </lineage>
</organism>
<keyword evidence="1" id="KW-0732">Signal</keyword>
<keyword evidence="3" id="KW-1185">Reference proteome</keyword>
<dbReference type="Proteomes" id="UP000076407">
    <property type="component" value="Unassembled WGS sequence"/>
</dbReference>
<feature type="signal peptide" evidence="1">
    <location>
        <begin position="1"/>
        <end position="25"/>
    </location>
</feature>
<evidence type="ECO:0000313" key="2">
    <source>
        <dbReference type="EnsemblMetazoa" id="AQUA014807-PA"/>
    </source>
</evidence>
<proteinExistence type="predicted"/>
<reference evidence="2" key="1">
    <citation type="submission" date="2020-05" db="UniProtKB">
        <authorList>
            <consortium name="EnsemblMetazoa"/>
        </authorList>
    </citation>
    <scope>IDENTIFICATION</scope>
    <source>
        <strain evidence="2">SANGQUA</strain>
    </source>
</reference>
<dbReference type="AlphaFoldDB" id="A0A182XSJ5"/>
<evidence type="ECO:0000256" key="1">
    <source>
        <dbReference type="SAM" id="SignalP"/>
    </source>
</evidence>
<accession>A0A182XSJ5</accession>
<sequence>MRECPFFLCAARWLCACMCVRAVLSACDPVVTASNPPTRSGETKPTLAISRKIKIKGKLRATGFIIQQY</sequence>